<keyword evidence="3" id="KW-1185">Reference proteome</keyword>
<accession>A0A849HJU4</accession>
<evidence type="ECO:0000313" key="3">
    <source>
        <dbReference type="Proteomes" id="UP000588586"/>
    </source>
</evidence>
<feature type="domain" description="Mandelate racemase/muconate lactonizing enzyme C-terminal" evidence="1">
    <location>
        <begin position="136"/>
        <end position="239"/>
    </location>
</feature>
<dbReference type="SUPFAM" id="SSF54826">
    <property type="entry name" value="Enolase N-terminal domain-like"/>
    <property type="match status" value="1"/>
</dbReference>
<name>A0A849HJU4_9MICO</name>
<dbReference type="InterPro" id="IPR013342">
    <property type="entry name" value="Mandelate_racemase_C"/>
</dbReference>
<evidence type="ECO:0000313" key="2">
    <source>
        <dbReference type="EMBL" id="NNM47429.1"/>
    </source>
</evidence>
<dbReference type="Proteomes" id="UP000588586">
    <property type="component" value="Unassembled WGS sequence"/>
</dbReference>
<dbReference type="InterPro" id="IPR029065">
    <property type="entry name" value="Enolase_C-like"/>
</dbReference>
<dbReference type="PANTHER" id="PTHR48080">
    <property type="entry name" value="D-GALACTONATE DEHYDRATASE-RELATED"/>
    <property type="match status" value="1"/>
</dbReference>
<comment type="caution">
    <text evidence="2">The sequence shown here is derived from an EMBL/GenBank/DDBJ whole genome shotgun (WGS) entry which is preliminary data.</text>
</comment>
<evidence type="ECO:0000259" key="1">
    <source>
        <dbReference type="SMART" id="SM00922"/>
    </source>
</evidence>
<reference evidence="2 3" key="1">
    <citation type="submission" date="2020-04" db="EMBL/GenBank/DDBJ databases">
        <title>Knoellia sp. isolate from air conditioner.</title>
        <authorList>
            <person name="Chea S."/>
            <person name="Kim D.-U."/>
        </authorList>
    </citation>
    <scope>NUCLEOTIDE SEQUENCE [LARGE SCALE GENOMIC DNA]</scope>
    <source>
        <strain evidence="2 3">DB2414S</strain>
    </source>
</reference>
<dbReference type="SFLD" id="SFLDS00001">
    <property type="entry name" value="Enolase"/>
    <property type="match status" value="1"/>
</dbReference>
<dbReference type="Gene3D" id="3.30.390.10">
    <property type="entry name" value="Enolase-like, N-terminal domain"/>
    <property type="match status" value="1"/>
</dbReference>
<organism evidence="2 3">
    <name type="scientific">Knoellia koreensis</name>
    <dbReference type="NCBI Taxonomy" id="2730921"/>
    <lineage>
        <taxon>Bacteria</taxon>
        <taxon>Bacillati</taxon>
        <taxon>Actinomycetota</taxon>
        <taxon>Actinomycetes</taxon>
        <taxon>Micrococcales</taxon>
        <taxon>Intrasporangiaceae</taxon>
        <taxon>Knoellia</taxon>
    </lineage>
</organism>
<dbReference type="SMART" id="SM00922">
    <property type="entry name" value="MR_MLE"/>
    <property type="match status" value="1"/>
</dbReference>
<dbReference type="Gene3D" id="3.20.20.120">
    <property type="entry name" value="Enolase-like C-terminal domain"/>
    <property type="match status" value="1"/>
</dbReference>
<dbReference type="PANTHER" id="PTHR48080:SF2">
    <property type="entry name" value="D-GALACTONATE DEHYDRATASE"/>
    <property type="match status" value="1"/>
</dbReference>
<dbReference type="AlphaFoldDB" id="A0A849HJU4"/>
<dbReference type="InterPro" id="IPR029017">
    <property type="entry name" value="Enolase-like_N"/>
</dbReference>
<gene>
    <name evidence="2" type="ORF">HJG52_15640</name>
</gene>
<dbReference type="Pfam" id="PF13378">
    <property type="entry name" value="MR_MLE_C"/>
    <property type="match status" value="1"/>
</dbReference>
<sequence>MSDHRLNLYRVAVSPRTTWWFIELHTPAGTGLGECSDAGTAAAVLDEVVRAADAVRGRDVLGERELVVSGLAARVGELHAARAHTAATVLGGLEQALSDLAARHKGIPLWEWLGGRPQGPIPLYANINRMPGSRAPEAVAASAADAAAQGFRAVKCAPFDVPDASLPLADVGVARLRAASAALPDGVELFADFHERLTWQEVESVLPCVEDAGVAWVEDVVPVDAVDRLRELRDRMPAKVAGGEMIFHAAEAESAATATVLDVLMPDVKHAGGVTRAAGIAAAYPELLISPHNPSGPVATLAGAHLLSTAVRPGLLEYAHGEVPWRAEVLRGAERVEDGYLHLPDAPGLGADLDTDHPSVQLVWSCPL</sequence>
<proteinExistence type="predicted"/>
<dbReference type="RefSeq" id="WP_171244523.1">
    <property type="nucleotide sequence ID" value="NZ_JABEPQ010000003.1"/>
</dbReference>
<protein>
    <recommendedName>
        <fullName evidence="1">Mandelate racemase/muconate lactonizing enzyme C-terminal domain-containing protein</fullName>
    </recommendedName>
</protein>
<dbReference type="EMBL" id="JABEPQ010000003">
    <property type="protein sequence ID" value="NNM47429.1"/>
    <property type="molecule type" value="Genomic_DNA"/>
</dbReference>
<dbReference type="InterPro" id="IPR034593">
    <property type="entry name" value="DgoD-like"/>
</dbReference>
<dbReference type="SUPFAM" id="SSF51604">
    <property type="entry name" value="Enolase C-terminal domain-like"/>
    <property type="match status" value="1"/>
</dbReference>
<dbReference type="InterPro" id="IPR036849">
    <property type="entry name" value="Enolase-like_C_sf"/>
</dbReference>